<gene>
    <name evidence="1" type="ORF">SLEP1_g44256</name>
</gene>
<protein>
    <submittedName>
        <fullName evidence="1">Uncharacterized protein</fullName>
    </submittedName>
</protein>
<dbReference type="AlphaFoldDB" id="A0AAV5LHG8"/>
<dbReference type="Proteomes" id="UP001054252">
    <property type="component" value="Unassembled WGS sequence"/>
</dbReference>
<reference evidence="1 2" key="1">
    <citation type="journal article" date="2021" name="Commun. Biol.">
        <title>The genome of Shorea leprosula (Dipterocarpaceae) highlights the ecological relevance of drought in aseasonal tropical rainforests.</title>
        <authorList>
            <person name="Ng K.K.S."/>
            <person name="Kobayashi M.J."/>
            <person name="Fawcett J.A."/>
            <person name="Hatakeyama M."/>
            <person name="Paape T."/>
            <person name="Ng C.H."/>
            <person name="Ang C.C."/>
            <person name="Tnah L.H."/>
            <person name="Lee C.T."/>
            <person name="Nishiyama T."/>
            <person name="Sese J."/>
            <person name="O'Brien M.J."/>
            <person name="Copetti D."/>
            <person name="Mohd Noor M.I."/>
            <person name="Ong R.C."/>
            <person name="Putra M."/>
            <person name="Sireger I.Z."/>
            <person name="Indrioko S."/>
            <person name="Kosugi Y."/>
            <person name="Izuno A."/>
            <person name="Isagi Y."/>
            <person name="Lee S.L."/>
            <person name="Shimizu K.K."/>
        </authorList>
    </citation>
    <scope>NUCLEOTIDE SEQUENCE [LARGE SCALE GENOMIC DNA]</scope>
    <source>
        <strain evidence="1">214</strain>
    </source>
</reference>
<comment type="caution">
    <text evidence="1">The sequence shown here is derived from an EMBL/GenBank/DDBJ whole genome shotgun (WGS) entry which is preliminary data.</text>
</comment>
<evidence type="ECO:0000313" key="1">
    <source>
        <dbReference type="EMBL" id="GKV36087.1"/>
    </source>
</evidence>
<proteinExistence type="predicted"/>
<accession>A0AAV5LHG8</accession>
<sequence length="55" mass="6418">MSGNNSSHLTPRKLTTVMSDDFNFELPEEYHLMLDGRWEDYQAAAFSCVFIKNPY</sequence>
<keyword evidence="2" id="KW-1185">Reference proteome</keyword>
<evidence type="ECO:0000313" key="2">
    <source>
        <dbReference type="Proteomes" id="UP001054252"/>
    </source>
</evidence>
<organism evidence="1 2">
    <name type="scientific">Rubroshorea leprosula</name>
    <dbReference type="NCBI Taxonomy" id="152421"/>
    <lineage>
        <taxon>Eukaryota</taxon>
        <taxon>Viridiplantae</taxon>
        <taxon>Streptophyta</taxon>
        <taxon>Embryophyta</taxon>
        <taxon>Tracheophyta</taxon>
        <taxon>Spermatophyta</taxon>
        <taxon>Magnoliopsida</taxon>
        <taxon>eudicotyledons</taxon>
        <taxon>Gunneridae</taxon>
        <taxon>Pentapetalae</taxon>
        <taxon>rosids</taxon>
        <taxon>malvids</taxon>
        <taxon>Malvales</taxon>
        <taxon>Dipterocarpaceae</taxon>
        <taxon>Rubroshorea</taxon>
    </lineage>
</organism>
<name>A0AAV5LHG8_9ROSI</name>
<dbReference type="EMBL" id="BPVZ01000114">
    <property type="protein sequence ID" value="GKV36087.1"/>
    <property type="molecule type" value="Genomic_DNA"/>
</dbReference>